<name>E6V1S2_VARPE</name>
<evidence type="ECO:0000313" key="3">
    <source>
        <dbReference type="Proteomes" id="UP000008917"/>
    </source>
</evidence>
<evidence type="ECO:0000313" key="2">
    <source>
        <dbReference type="EMBL" id="ADU36828.1"/>
    </source>
</evidence>
<evidence type="ECO:0000256" key="1">
    <source>
        <dbReference type="SAM" id="MobiDB-lite"/>
    </source>
</evidence>
<dbReference type="KEGG" id="vpe:Varpa_2628"/>
<sequence length="116" mass="12257">MAVSPGANAQSTTASRANGIAFDPTKNTVESLALQACDDTESLREVHSAYACLEKLIVPLELGDTEELNPTRSELSALVRVINDELNRRIEAVDKAVHAVHAAMVPSVFAPSPSGS</sequence>
<dbReference type="RefSeq" id="WP_013541058.1">
    <property type="nucleotide sequence ID" value="NC_014931.1"/>
</dbReference>
<reference evidence="3" key="1">
    <citation type="submission" date="2010-12" db="EMBL/GenBank/DDBJ databases">
        <title>Complete sequence of Variovorax paradoxus EPS.</title>
        <authorList>
            <consortium name="US DOE Joint Genome Institute"/>
            <person name="Lucas S."/>
            <person name="Copeland A."/>
            <person name="Lapidus A."/>
            <person name="Cheng J.-F."/>
            <person name="Goodwin L."/>
            <person name="Pitluck S."/>
            <person name="Teshima H."/>
            <person name="Detter J.C."/>
            <person name="Han C."/>
            <person name="Tapia R."/>
            <person name="Land M."/>
            <person name="Hauser L."/>
            <person name="Kyrpides N."/>
            <person name="Ivanova N."/>
            <person name="Ovchinnikova G."/>
            <person name="Orwin P."/>
            <person name="Han J.-I.G."/>
            <person name="Woyke T."/>
        </authorList>
    </citation>
    <scope>NUCLEOTIDE SEQUENCE [LARGE SCALE GENOMIC DNA]</scope>
    <source>
        <strain evidence="3">EPS</strain>
    </source>
</reference>
<gene>
    <name evidence="2" type="ordered locus">Varpa_2628</name>
</gene>
<accession>E6V1S2</accession>
<feature type="region of interest" description="Disordered" evidence="1">
    <location>
        <begin position="1"/>
        <end position="22"/>
    </location>
</feature>
<dbReference type="EMBL" id="CP002417">
    <property type="protein sequence ID" value="ADU36828.1"/>
    <property type="molecule type" value="Genomic_DNA"/>
</dbReference>
<protein>
    <submittedName>
        <fullName evidence="2">Uncharacterized protein</fullName>
    </submittedName>
</protein>
<feature type="compositionally biased region" description="Polar residues" evidence="1">
    <location>
        <begin position="7"/>
        <end position="16"/>
    </location>
</feature>
<reference evidence="2 3" key="2">
    <citation type="journal article" date="2013" name="Genome Announc.">
        <title>Genome of the Root-Associated Plant Growth-Promoting Bacterium Variovorax paradoxus Strain EPS.</title>
        <authorList>
            <person name="Han J.I."/>
            <person name="Spain J.C."/>
            <person name="Leadbetter J.R."/>
            <person name="Ovchinnikova G."/>
            <person name="Goodwin L.A."/>
            <person name="Han C.S."/>
            <person name="Woyke T."/>
            <person name="Davenport K.W."/>
            <person name="Orwin P.M."/>
        </authorList>
    </citation>
    <scope>NUCLEOTIDE SEQUENCE [LARGE SCALE GENOMIC DNA]</scope>
    <source>
        <strain evidence="2 3">EPS</strain>
    </source>
</reference>
<proteinExistence type="predicted"/>
<dbReference type="HOGENOM" id="CLU_2095844_0_0_4"/>
<dbReference type="AlphaFoldDB" id="E6V1S2"/>
<dbReference type="Proteomes" id="UP000008917">
    <property type="component" value="Chromosome"/>
</dbReference>
<organism evidence="2 3">
    <name type="scientific">Variovorax paradoxus (strain EPS)</name>
    <dbReference type="NCBI Taxonomy" id="595537"/>
    <lineage>
        <taxon>Bacteria</taxon>
        <taxon>Pseudomonadati</taxon>
        <taxon>Pseudomonadota</taxon>
        <taxon>Betaproteobacteria</taxon>
        <taxon>Burkholderiales</taxon>
        <taxon>Comamonadaceae</taxon>
        <taxon>Variovorax</taxon>
    </lineage>
</organism>